<evidence type="ECO:0000313" key="3">
    <source>
        <dbReference type="Proteomes" id="UP000782705"/>
    </source>
</evidence>
<keyword evidence="3" id="KW-1185">Reference proteome</keyword>
<evidence type="ECO:0000256" key="1">
    <source>
        <dbReference type="SAM" id="Coils"/>
    </source>
</evidence>
<organism evidence="2 3">
    <name type="scientific">Candidatus Enterococcus willemsii</name>
    <dbReference type="NCBI Taxonomy" id="1857215"/>
    <lineage>
        <taxon>Bacteria</taxon>
        <taxon>Bacillati</taxon>
        <taxon>Bacillota</taxon>
        <taxon>Bacilli</taxon>
        <taxon>Lactobacillales</taxon>
        <taxon>Enterococcaceae</taxon>
        <taxon>Enterococcus</taxon>
    </lineage>
</organism>
<accession>A0ABQ6Z2M1</accession>
<keyword evidence="1" id="KW-0175">Coiled coil</keyword>
<feature type="coiled-coil region" evidence="1">
    <location>
        <begin position="8"/>
        <end position="66"/>
    </location>
</feature>
<dbReference type="Proteomes" id="UP000782705">
    <property type="component" value="Unassembled WGS sequence"/>
</dbReference>
<name>A0ABQ6Z2M1_9ENTE</name>
<protein>
    <submittedName>
        <fullName evidence="2">Uncharacterized protein</fullName>
    </submittedName>
</protein>
<proteinExistence type="predicted"/>
<dbReference type="RefSeq" id="WP_161900919.1">
    <property type="nucleotide sequence ID" value="NZ_MAEL01000004.1"/>
</dbReference>
<sequence>MNAIDNIISEINRQAEEERHALEKNRLEEIDTHFLVEKRASEEEHQQLTERQKNQIERKFQQEKNRVAMKARQEKLKQKQVYLEQIFEEAYLQMTKWSQEEAQLFALKALKQSKLTRGEFIPSEALKATFTADWLQKVNQTLAATFTLANPINSREYGFLVEQEGIRYNYFYRELLVELKKEHGNDIMRALFDKEG</sequence>
<comment type="caution">
    <text evidence="2">The sequence shown here is derived from an EMBL/GenBank/DDBJ whole genome shotgun (WGS) entry which is preliminary data.</text>
</comment>
<reference evidence="2 3" key="1">
    <citation type="submission" date="2016-06" db="EMBL/GenBank/DDBJ databases">
        <title>Four novel species of enterococci isolated from chicken manure.</title>
        <authorList>
            <person name="Van Tyne D."/>
        </authorList>
    </citation>
    <scope>NUCLEOTIDE SEQUENCE [LARGE SCALE GENOMIC DNA]</scope>
    <source>
        <strain evidence="2 3">CU12B</strain>
    </source>
</reference>
<dbReference type="EMBL" id="MAEL01000004">
    <property type="protein sequence ID" value="KAF1306019.1"/>
    <property type="molecule type" value="Genomic_DNA"/>
</dbReference>
<evidence type="ECO:0000313" key="2">
    <source>
        <dbReference type="EMBL" id="KAF1306019.1"/>
    </source>
</evidence>
<gene>
    <name evidence="2" type="ORF">BAU17_03375</name>
</gene>